<dbReference type="RefSeq" id="WP_020850915.1">
    <property type="nucleotide sequence ID" value="NZ_CP006696.1"/>
</dbReference>
<organism evidence="17 18">
    <name type="scientific">Xylella fastidiosa subsp. sandyi Ann-1</name>
    <dbReference type="NCBI Taxonomy" id="155920"/>
    <lineage>
        <taxon>Bacteria</taxon>
        <taxon>Pseudomonadati</taxon>
        <taxon>Pseudomonadota</taxon>
        <taxon>Gammaproteobacteria</taxon>
        <taxon>Lysobacterales</taxon>
        <taxon>Lysobacteraceae</taxon>
        <taxon>Xylella</taxon>
    </lineage>
</organism>
<dbReference type="Pfam" id="PF20258">
    <property type="entry name" value="tRNA_Me_trans_C"/>
    <property type="match status" value="1"/>
</dbReference>
<keyword evidence="6 14" id="KW-0820">tRNA-binding</keyword>
<sequence>MNTPRIIVAMSGGVDSSVAAWRLNSQREAIAGLFMRNWTDDGNGQCHAEEDRRDAVAVCGILGIAFHFRDFSHEYWQEVFTHFLAEYANGRTPNPDVLCNREIKFKHFLETARELGADRIATGHYARIEHYRQRWRLLRGADRSKDQSYFLHQLGQEQLAATLFPIGDLEKQQLRQLAHQTGLPTHAKKDSTGICFIGERNFREFLKQYLPAQPGEIRDPQEQRIAEHPGVFYFTLGQRQGLNIGGVRNRPPSPWYVIGKDLATNVLYVDQHRDSPFLQSRWLRSEPAHWVSGSPPAPTFTCTAQTRYRQADEPCKVTVRNDGSLDVDFTRTQWAVTPGQSLVLYDGNECLGGAVIATTDAPLERKRARNLSKTENVLQ</sequence>
<evidence type="ECO:0000256" key="5">
    <source>
        <dbReference type="ARBA" id="ARBA00022490"/>
    </source>
</evidence>
<dbReference type="InterPro" id="IPR014729">
    <property type="entry name" value="Rossmann-like_a/b/a_fold"/>
</dbReference>
<comment type="catalytic activity">
    <reaction evidence="13 14">
        <text>S-sulfanyl-L-cysteinyl-[protein] + uridine(34) in tRNA + AH2 + ATP = 2-thiouridine(34) in tRNA + L-cysteinyl-[protein] + A + AMP + diphosphate + H(+)</text>
        <dbReference type="Rhea" id="RHEA:47032"/>
        <dbReference type="Rhea" id="RHEA-COMP:10131"/>
        <dbReference type="Rhea" id="RHEA-COMP:11726"/>
        <dbReference type="Rhea" id="RHEA-COMP:11727"/>
        <dbReference type="Rhea" id="RHEA-COMP:11728"/>
        <dbReference type="ChEBI" id="CHEBI:13193"/>
        <dbReference type="ChEBI" id="CHEBI:15378"/>
        <dbReference type="ChEBI" id="CHEBI:17499"/>
        <dbReference type="ChEBI" id="CHEBI:29950"/>
        <dbReference type="ChEBI" id="CHEBI:30616"/>
        <dbReference type="ChEBI" id="CHEBI:33019"/>
        <dbReference type="ChEBI" id="CHEBI:61963"/>
        <dbReference type="ChEBI" id="CHEBI:65315"/>
        <dbReference type="ChEBI" id="CHEBI:87170"/>
        <dbReference type="ChEBI" id="CHEBI:456215"/>
        <dbReference type="EC" id="2.8.1.13"/>
    </reaction>
</comment>
<evidence type="ECO:0000256" key="14">
    <source>
        <dbReference type="HAMAP-Rule" id="MF_00144"/>
    </source>
</evidence>
<dbReference type="InterPro" id="IPR046884">
    <property type="entry name" value="MnmA-like_central"/>
</dbReference>
<keyword evidence="10 14" id="KW-0067">ATP-binding</keyword>
<dbReference type="PANTHER" id="PTHR11933:SF5">
    <property type="entry name" value="MITOCHONDRIAL TRNA-SPECIFIC 2-THIOURIDYLASE 1"/>
    <property type="match status" value="1"/>
</dbReference>
<evidence type="ECO:0000259" key="16">
    <source>
        <dbReference type="Pfam" id="PF20259"/>
    </source>
</evidence>
<dbReference type="GO" id="GO:0002143">
    <property type="term" value="P:tRNA wobble position uridine thiolation"/>
    <property type="evidence" value="ECO:0007669"/>
    <property type="project" value="TreeGrafter"/>
</dbReference>
<proteinExistence type="inferred from homology"/>
<dbReference type="Pfam" id="PF03054">
    <property type="entry name" value="tRNA_Me_trans"/>
    <property type="match status" value="1"/>
</dbReference>
<dbReference type="SUPFAM" id="SSF52402">
    <property type="entry name" value="Adenine nucleotide alpha hydrolases-like"/>
    <property type="match status" value="1"/>
</dbReference>
<evidence type="ECO:0000313" key="17">
    <source>
        <dbReference type="EMBL" id="AIC09762.1"/>
    </source>
</evidence>
<dbReference type="GO" id="GO:0000049">
    <property type="term" value="F:tRNA binding"/>
    <property type="evidence" value="ECO:0007669"/>
    <property type="project" value="UniProtKB-KW"/>
</dbReference>
<keyword evidence="7 14" id="KW-0808">Transferase</keyword>
<name>A0A060HA07_XYLFS</name>
<evidence type="ECO:0000256" key="12">
    <source>
        <dbReference type="ARBA" id="ARBA00023157"/>
    </source>
</evidence>
<feature type="region of interest" description="Interaction with tRNA" evidence="14">
    <location>
        <begin position="307"/>
        <end position="308"/>
    </location>
</feature>
<evidence type="ECO:0000256" key="7">
    <source>
        <dbReference type="ARBA" id="ARBA00022679"/>
    </source>
</evidence>
<evidence type="ECO:0000256" key="6">
    <source>
        <dbReference type="ARBA" id="ARBA00022555"/>
    </source>
</evidence>
<evidence type="ECO:0000259" key="15">
    <source>
        <dbReference type="Pfam" id="PF20258"/>
    </source>
</evidence>
<feature type="active site" description="Nucleophile" evidence="14">
    <location>
        <position position="99"/>
    </location>
</feature>
<dbReference type="Proteomes" id="UP000027215">
    <property type="component" value="Chromosome"/>
</dbReference>
<gene>
    <name evidence="14 17" type="primary">mnmA</name>
    <name evidence="17" type="ORF">D934_04835</name>
</gene>
<feature type="domain" description="tRNA-specific 2-thiouridylase MnmA-like C-terminal" evidence="15">
    <location>
        <begin position="282"/>
        <end position="356"/>
    </location>
</feature>
<dbReference type="PATRIC" id="fig|155920.8.peg.1156"/>
<evidence type="ECO:0000256" key="2">
    <source>
        <dbReference type="ARBA" id="ARBA00006191"/>
    </source>
</evidence>
<dbReference type="Gene3D" id="2.40.30.10">
    <property type="entry name" value="Translation factors"/>
    <property type="match status" value="1"/>
</dbReference>
<dbReference type="InterPro" id="IPR023382">
    <property type="entry name" value="MnmA-like_central_sf"/>
</dbReference>
<feature type="region of interest" description="Interaction with tRNA" evidence="14">
    <location>
        <begin position="145"/>
        <end position="147"/>
    </location>
</feature>
<dbReference type="GO" id="GO:0005737">
    <property type="term" value="C:cytoplasm"/>
    <property type="evidence" value="ECO:0007669"/>
    <property type="project" value="UniProtKB-SubCell"/>
</dbReference>
<dbReference type="FunFam" id="2.30.30.280:FF:000001">
    <property type="entry name" value="tRNA-specific 2-thiouridylase MnmA"/>
    <property type="match status" value="1"/>
</dbReference>
<keyword evidence="12" id="KW-1015">Disulfide bond</keyword>
<dbReference type="EC" id="2.8.1.13" evidence="3 14"/>
<dbReference type="NCBIfam" id="TIGR00420">
    <property type="entry name" value="trmU"/>
    <property type="match status" value="1"/>
</dbReference>
<reference evidence="17 18" key="1">
    <citation type="submission" date="2013-08" db="EMBL/GenBank/DDBJ databases">
        <authorList>
            <person name="Stouthamer R."/>
            <person name="Nunney L."/>
        </authorList>
    </citation>
    <scope>NUCLEOTIDE SEQUENCE [LARGE SCALE GENOMIC DNA]</scope>
    <source>
        <strain evidence="18">ann-1</strain>
    </source>
</reference>
<dbReference type="KEGG" id="xfs:D934_04835"/>
<dbReference type="PANTHER" id="PTHR11933">
    <property type="entry name" value="TRNA 5-METHYLAMINOMETHYL-2-THIOURIDYLATE -METHYLTRANSFERASE"/>
    <property type="match status" value="1"/>
</dbReference>
<feature type="active site" description="Cysteine persulfide intermediate" evidence="14">
    <location>
        <position position="195"/>
    </location>
</feature>
<keyword evidence="11 14" id="KW-0694">RNA-binding</keyword>
<dbReference type="Gene3D" id="3.40.50.620">
    <property type="entry name" value="HUPs"/>
    <property type="match status" value="1"/>
</dbReference>
<comment type="function">
    <text evidence="14">Catalyzes the 2-thiolation of uridine at the wobble position (U34) of tRNA, leading to the formation of s(2)U34.</text>
</comment>
<evidence type="ECO:0000256" key="3">
    <source>
        <dbReference type="ARBA" id="ARBA00011949"/>
    </source>
</evidence>
<comment type="caution">
    <text evidence="14">Lacks conserved residue(s) required for the propagation of feature annotation.</text>
</comment>
<evidence type="ECO:0000256" key="8">
    <source>
        <dbReference type="ARBA" id="ARBA00022694"/>
    </source>
</evidence>
<dbReference type="GO" id="GO:0005524">
    <property type="term" value="F:ATP binding"/>
    <property type="evidence" value="ECO:0007669"/>
    <property type="project" value="UniProtKB-KW"/>
</dbReference>
<dbReference type="NCBIfam" id="NF001138">
    <property type="entry name" value="PRK00143.1"/>
    <property type="match status" value="1"/>
</dbReference>
<dbReference type="EMBL" id="CP006696">
    <property type="protein sequence ID" value="AIC09762.1"/>
    <property type="molecule type" value="Genomic_DNA"/>
</dbReference>
<feature type="binding site" evidence="14">
    <location>
        <position position="123"/>
    </location>
    <ligand>
        <name>ATP</name>
        <dbReference type="ChEBI" id="CHEBI:30616"/>
    </ligand>
</feature>
<dbReference type="FunFam" id="3.40.50.620:FF:000004">
    <property type="entry name" value="tRNA-specific 2-thiouridylase MnmA"/>
    <property type="match status" value="1"/>
</dbReference>
<dbReference type="InterPro" id="IPR004506">
    <property type="entry name" value="MnmA-like"/>
</dbReference>
<dbReference type="FunFam" id="2.40.30.10:FF:000023">
    <property type="entry name" value="tRNA-specific 2-thiouridylase MnmA"/>
    <property type="match status" value="1"/>
</dbReference>
<evidence type="ECO:0000256" key="10">
    <source>
        <dbReference type="ARBA" id="ARBA00022840"/>
    </source>
</evidence>
<dbReference type="GO" id="GO:0103016">
    <property type="term" value="F:tRNA-uridine 2-sulfurtransferase activity"/>
    <property type="evidence" value="ECO:0007669"/>
    <property type="project" value="UniProtKB-EC"/>
</dbReference>
<feature type="site" description="Interaction with tRNA" evidence="14">
    <location>
        <position position="340"/>
    </location>
</feature>
<dbReference type="Pfam" id="PF20259">
    <property type="entry name" value="tRNA_Me_trans_M"/>
    <property type="match status" value="1"/>
</dbReference>
<dbReference type="HAMAP" id="MF_00144">
    <property type="entry name" value="tRNA_thiouridyl_MnmA"/>
    <property type="match status" value="1"/>
</dbReference>
<comment type="subcellular location">
    <subcellularLocation>
        <location evidence="1 14">Cytoplasm</location>
    </subcellularLocation>
</comment>
<dbReference type="Gene3D" id="2.30.30.280">
    <property type="entry name" value="Adenine nucleotide alpha hydrolases-like domains"/>
    <property type="match status" value="1"/>
</dbReference>
<feature type="domain" description="tRNA-specific 2-thiouridylase MnmA-like central" evidence="16">
    <location>
        <begin position="204"/>
        <end position="269"/>
    </location>
</feature>
<evidence type="ECO:0000313" key="18">
    <source>
        <dbReference type="Proteomes" id="UP000027215"/>
    </source>
</evidence>
<evidence type="ECO:0000256" key="4">
    <source>
        <dbReference type="ARBA" id="ARBA00013805"/>
    </source>
</evidence>
<dbReference type="InterPro" id="IPR046885">
    <property type="entry name" value="MnmA-like_C"/>
</dbReference>
<feature type="site" description="Interaction with tRNA" evidence="14">
    <location>
        <position position="124"/>
    </location>
</feature>
<evidence type="ECO:0000256" key="11">
    <source>
        <dbReference type="ARBA" id="ARBA00022884"/>
    </source>
</evidence>
<feature type="binding site" evidence="14">
    <location>
        <position position="35"/>
    </location>
    <ligand>
        <name>ATP</name>
        <dbReference type="ChEBI" id="CHEBI:30616"/>
    </ligand>
</feature>
<dbReference type="HOGENOM" id="CLU_035188_1_0_6"/>
<keyword evidence="8 14" id="KW-0819">tRNA processing</keyword>
<evidence type="ECO:0000256" key="9">
    <source>
        <dbReference type="ARBA" id="ARBA00022741"/>
    </source>
</evidence>
<keyword evidence="5 14" id="KW-0963">Cytoplasm</keyword>
<feature type="binding site" evidence="14">
    <location>
        <begin position="9"/>
        <end position="16"/>
    </location>
    <ligand>
        <name>ATP</name>
        <dbReference type="ChEBI" id="CHEBI:30616"/>
    </ligand>
</feature>
<dbReference type="CDD" id="cd01998">
    <property type="entry name" value="MnmA_TRMU-like"/>
    <property type="match status" value="1"/>
</dbReference>
<feature type="region of interest" description="Interaction with target base in tRNA" evidence="14">
    <location>
        <begin position="94"/>
        <end position="96"/>
    </location>
</feature>
<accession>A0A060HA07</accession>
<evidence type="ECO:0000256" key="1">
    <source>
        <dbReference type="ARBA" id="ARBA00004496"/>
    </source>
</evidence>
<evidence type="ECO:0000256" key="13">
    <source>
        <dbReference type="ARBA" id="ARBA00051542"/>
    </source>
</evidence>
<keyword evidence="9 14" id="KW-0547">Nucleotide-binding</keyword>
<protein>
    <recommendedName>
        <fullName evidence="4 14">tRNA-specific 2-thiouridylase MnmA</fullName>
        <ecNumber evidence="3 14">2.8.1.13</ecNumber>
    </recommendedName>
</protein>
<dbReference type="AlphaFoldDB" id="A0A060HA07"/>
<comment type="similarity">
    <text evidence="2 14">Belongs to the MnmA/TRMU family.</text>
</comment>